<name>A0ABW2MTG1_9FLAO</name>
<keyword evidence="2" id="KW-1185">Reference proteome</keyword>
<gene>
    <name evidence="1" type="ORF">ACFQO1_06720</name>
</gene>
<evidence type="ECO:0000313" key="1">
    <source>
        <dbReference type="EMBL" id="MFC7357372.1"/>
    </source>
</evidence>
<dbReference type="RefSeq" id="WP_380217213.1">
    <property type="nucleotide sequence ID" value="NZ_JBHTBN010000002.1"/>
</dbReference>
<organism evidence="1 2">
    <name type="scientific">Jejudonia soesokkakensis</name>
    <dbReference type="NCBI Taxonomy" id="1323432"/>
    <lineage>
        <taxon>Bacteria</taxon>
        <taxon>Pseudomonadati</taxon>
        <taxon>Bacteroidota</taxon>
        <taxon>Flavobacteriia</taxon>
        <taxon>Flavobacteriales</taxon>
        <taxon>Flavobacteriaceae</taxon>
        <taxon>Jejudonia</taxon>
    </lineage>
</organism>
<dbReference type="PROSITE" id="PS51257">
    <property type="entry name" value="PROKAR_LIPOPROTEIN"/>
    <property type="match status" value="1"/>
</dbReference>
<evidence type="ECO:0000313" key="2">
    <source>
        <dbReference type="Proteomes" id="UP001596415"/>
    </source>
</evidence>
<comment type="caution">
    <text evidence="1">The sequence shown here is derived from an EMBL/GenBank/DDBJ whole genome shotgun (WGS) entry which is preliminary data.</text>
</comment>
<dbReference type="Proteomes" id="UP001596415">
    <property type="component" value="Unassembled WGS sequence"/>
</dbReference>
<sequence>MVRKFIVFTFILATFLGCSKDDICAEDTPTTPLLIITFNDIANPTARKTVPGLVIRTTDVNQTVVISSASDSIALPLRTGANSTRYEFIMNNGTTDQISDAYTFAYLRNDVYVNRACGFKTTYTNLSVTESDTGTPDWILNLTINNETVENETAAHLTFFH</sequence>
<dbReference type="InterPro" id="IPR045607">
    <property type="entry name" value="DUF6452"/>
</dbReference>
<dbReference type="Pfam" id="PF20050">
    <property type="entry name" value="DUF6452"/>
    <property type="match status" value="1"/>
</dbReference>
<dbReference type="EMBL" id="JBHTBN010000002">
    <property type="protein sequence ID" value="MFC7357372.1"/>
    <property type="molecule type" value="Genomic_DNA"/>
</dbReference>
<proteinExistence type="predicted"/>
<accession>A0ABW2MTG1</accession>
<protein>
    <submittedName>
        <fullName evidence="1">DUF6452 family protein</fullName>
    </submittedName>
</protein>
<reference evidence="2" key="1">
    <citation type="journal article" date="2019" name="Int. J. Syst. Evol. Microbiol.">
        <title>The Global Catalogue of Microorganisms (GCM) 10K type strain sequencing project: providing services to taxonomists for standard genome sequencing and annotation.</title>
        <authorList>
            <consortium name="The Broad Institute Genomics Platform"/>
            <consortium name="The Broad Institute Genome Sequencing Center for Infectious Disease"/>
            <person name="Wu L."/>
            <person name="Ma J."/>
        </authorList>
    </citation>
    <scope>NUCLEOTIDE SEQUENCE [LARGE SCALE GENOMIC DNA]</scope>
    <source>
        <strain evidence="2">CGMCC 1.16306</strain>
    </source>
</reference>